<organism evidence="1 2">
    <name type="scientific">Pantoea ananas</name>
    <name type="common">Erwinia uredovora</name>
    <dbReference type="NCBI Taxonomy" id="553"/>
    <lineage>
        <taxon>Bacteria</taxon>
        <taxon>Pseudomonadati</taxon>
        <taxon>Pseudomonadota</taxon>
        <taxon>Gammaproteobacteria</taxon>
        <taxon>Enterobacterales</taxon>
        <taxon>Erwiniaceae</taxon>
        <taxon>Pantoea</taxon>
    </lineage>
</organism>
<dbReference type="NCBIfam" id="NF045926">
    <property type="entry name" value="STM2901_fam"/>
    <property type="match status" value="1"/>
</dbReference>
<reference evidence="1" key="1">
    <citation type="submission" date="2022-06" db="EMBL/GenBank/DDBJ databases">
        <title>Dynamics of rice microbiomes reveals core vertical transmitted seed endophytes.</title>
        <authorList>
            <person name="Liao K."/>
            <person name="Zhang X."/>
        </authorList>
    </citation>
    <scope>NUCLEOTIDE SEQUENCE</scope>
    <source>
        <strain evidence="1">JT1-17</strain>
    </source>
</reference>
<sequence length="147" mass="16428">MDTVEELGGTYFYKGMFNLTAGELFFFVFLDEAQKQLGVEDIATLALIILGQPTQTTRGKPAGATKGTSILSANLRVWLNIRVNRWPTLTTESIKRLKFSYVNNLGAFAGRWIPILGIGFILNDVTQIAWKATHTYNLIAKNGDKLW</sequence>
<comment type="caution">
    <text evidence="1">The sequence shown here is derived from an EMBL/GenBank/DDBJ whole genome shotgun (WGS) entry which is preliminary data.</text>
</comment>
<dbReference type="EMBL" id="JANFVX010000046">
    <property type="protein sequence ID" value="MCW0346576.1"/>
    <property type="molecule type" value="Genomic_DNA"/>
</dbReference>
<name>A0AAJ1D4A8_PANAN</name>
<dbReference type="Pfam" id="PF26636">
    <property type="entry name" value="DUF8209"/>
    <property type="match status" value="1"/>
</dbReference>
<dbReference type="AlphaFoldDB" id="A0AAJ1D4A8"/>
<evidence type="ECO:0000313" key="2">
    <source>
        <dbReference type="Proteomes" id="UP001208888"/>
    </source>
</evidence>
<proteinExistence type="predicted"/>
<dbReference type="Proteomes" id="UP001208888">
    <property type="component" value="Unassembled WGS sequence"/>
</dbReference>
<evidence type="ECO:0000313" key="1">
    <source>
        <dbReference type="EMBL" id="MCW0346576.1"/>
    </source>
</evidence>
<accession>A0AAJ1D4A8</accession>
<gene>
    <name evidence="1" type="ORF">NB703_004669</name>
</gene>
<dbReference type="InterPro" id="IPR058064">
    <property type="entry name" value="STM2901-like"/>
</dbReference>
<protein>
    <submittedName>
        <fullName evidence="1">Uncharacterized protein</fullName>
    </submittedName>
</protein>
<dbReference type="InterPro" id="IPR058522">
    <property type="entry name" value="DUF8209"/>
</dbReference>
<dbReference type="RefSeq" id="WP_028722305.1">
    <property type="nucleotide sequence ID" value="NZ_JANFVX010000046.1"/>
</dbReference>